<accession>A0A9X3WIQ4</accession>
<keyword evidence="4" id="KW-0460">Magnesium</keyword>
<dbReference type="HAMAP" id="MF_02217">
    <property type="entry name" value="TrmR_methyltr"/>
    <property type="match status" value="1"/>
</dbReference>
<dbReference type="InterPro" id="IPR043675">
    <property type="entry name" value="TrmR_methyltr"/>
</dbReference>
<dbReference type="Gene3D" id="3.40.50.150">
    <property type="entry name" value="Vaccinia Virus protein VP39"/>
    <property type="match status" value="1"/>
</dbReference>
<protein>
    <recommendedName>
        <fullName evidence="4">tRNA 5-hydroxyuridine methyltransferase</fullName>
        <ecNumber evidence="4">2.1.1.-</ecNumber>
    </recommendedName>
    <alternativeName>
        <fullName evidence="4">ho5U methyltransferase</fullName>
    </alternativeName>
</protein>
<dbReference type="CDD" id="cd02440">
    <property type="entry name" value="AdoMet_MTases"/>
    <property type="match status" value="1"/>
</dbReference>
<dbReference type="Pfam" id="PF01596">
    <property type="entry name" value="Methyltransf_3"/>
    <property type="match status" value="1"/>
</dbReference>
<evidence type="ECO:0000313" key="5">
    <source>
        <dbReference type="EMBL" id="MDC3419091.1"/>
    </source>
</evidence>
<evidence type="ECO:0000256" key="3">
    <source>
        <dbReference type="ARBA" id="ARBA00022691"/>
    </source>
</evidence>
<keyword evidence="4" id="KW-0819">tRNA processing</keyword>
<dbReference type="InterPro" id="IPR002935">
    <property type="entry name" value="SAM_O-MeTrfase"/>
</dbReference>
<keyword evidence="6" id="KW-1185">Reference proteome</keyword>
<dbReference type="InterPro" id="IPR050362">
    <property type="entry name" value="Cation-dep_OMT"/>
</dbReference>
<keyword evidence="3 4" id="KW-0949">S-adenosyl-L-methionine</keyword>
<keyword evidence="4" id="KW-0479">Metal-binding</keyword>
<evidence type="ECO:0000256" key="1">
    <source>
        <dbReference type="ARBA" id="ARBA00022603"/>
    </source>
</evidence>
<dbReference type="PANTHER" id="PTHR10509">
    <property type="entry name" value="O-METHYLTRANSFERASE-RELATED"/>
    <property type="match status" value="1"/>
</dbReference>
<dbReference type="Proteomes" id="UP001145072">
    <property type="component" value="Unassembled WGS sequence"/>
</dbReference>
<dbReference type="PANTHER" id="PTHR10509:SF14">
    <property type="entry name" value="CAFFEOYL-COA O-METHYLTRANSFERASE 3-RELATED"/>
    <property type="match status" value="1"/>
</dbReference>
<feature type="binding site" evidence="4">
    <location>
        <position position="157"/>
    </location>
    <ligand>
        <name>Mg(2+)</name>
        <dbReference type="ChEBI" id="CHEBI:18420"/>
    </ligand>
</feature>
<comment type="similarity">
    <text evidence="4">Belongs to the class I-like SAM-binding methyltransferase superfamily. Cation-dependent O-methyltransferase family.</text>
</comment>
<dbReference type="GO" id="GO:0016300">
    <property type="term" value="F:tRNA (uridine) methyltransferase activity"/>
    <property type="evidence" value="ECO:0007669"/>
    <property type="project" value="UniProtKB-UniRule"/>
</dbReference>
<feature type="binding site" evidence="4">
    <location>
        <begin position="110"/>
        <end position="111"/>
    </location>
    <ligand>
        <name>S-adenosyl-L-methionine</name>
        <dbReference type="ChEBI" id="CHEBI:59789"/>
    </ligand>
</feature>
<organism evidence="5 6">
    <name type="scientific">Aquibacillus koreensis</name>
    <dbReference type="NCBI Taxonomy" id="279446"/>
    <lineage>
        <taxon>Bacteria</taxon>
        <taxon>Bacillati</taxon>
        <taxon>Bacillota</taxon>
        <taxon>Bacilli</taxon>
        <taxon>Bacillales</taxon>
        <taxon>Bacillaceae</taxon>
        <taxon>Aquibacillus</taxon>
    </lineage>
</organism>
<sequence length="211" mass="24461">MDHELERYLTDHLDPNDEKVQQLENYAKENRVPIMEPLGIDFLMQMVRLKQPNNILEIGTAIGYSALRMLEANPSARIVTIERDEIRYNEAVRNVQAWGKQQQMDLLFGDALEMENEAKLKGPYDLLFIDAAKGQYKRFFEIYSQYLTDDALIISDNVLFKGMVVSQTNEKNRLNNVAKKLRSFNDWLMELPEYKTTIVPIGDGIAITVKR</sequence>
<dbReference type="GO" id="GO:0030488">
    <property type="term" value="P:tRNA methylation"/>
    <property type="evidence" value="ECO:0007669"/>
    <property type="project" value="UniProtKB-UniRule"/>
</dbReference>
<keyword evidence="2 4" id="KW-0808">Transferase</keyword>
<gene>
    <name evidence="4" type="primary">trmR</name>
    <name evidence="5" type="ORF">NC661_01695</name>
</gene>
<feature type="binding site" evidence="4">
    <location>
        <position position="65"/>
    </location>
    <ligand>
        <name>S-adenosyl-L-methionine</name>
        <dbReference type="ChEBI" id="CHEBI:59789"/>
    </ligand>
</feature>
<reference evidence="5" key="1">
    <citation type="submission" date="2022-06" db="EMBL/GenBank/DDBJ databases">
        <title>Aquibacillus sp. a new bacterium isolated from soil saline samples.</title>
        <authorList>
            <person name="Galisteo C."/>
            <person name="De La Haba R."/>
            <person name="Sanchez-Porro C."/>
            <person name="Ventosa A."/>
        </authorList>
    </citation>
    <scope>NUCLEOTIDE SEQUENCE</scope>
    <source>
        <strain evidence="5">JCM 12387</strain>
    </source>
</reference>
<keyword evidence="1 4" id="KW-0489">Methyltransferase</keyword>
<dbReference type="SUPFAM" id="SSF53335">
    <property type="entry name" value="S-adenosyl-L-methionine-dependent methyltransferases"/>
    <property type="match status" value="1"/>
</dbReference>
<evidence type="ECO:0000313" key="6">
    <source>
        <dbReference type="Proteomes" id="UP001145072"/>
    </source>
</evidence>
<dbReference type="PROSITE" id="PS51682">
    <property type="entry name" value="SAM_OMT_I"/>
    <property type="match status" value="1"/>
</dbReference>
<comment type="function">
    <text evidence="4">Catalyzes the methylation of 5-hydroxyuridine (ho5U) to form 5-methoxyuridine (mo5U) at position 34 in tRNAs.</text>
</comment>
<evidence type="ECO:0000256" key="4">
    <source>
        <dbReference type="HAMAP-Rule" id="MF_02217"/>
    </source>
</evidence>
<dbReference type="EMBL" id="JAMQJZ010000001">
    <property type="protein sequence ID" value="MDC3419091.1"/>
    <property type="molecule type" value="Genomic_DNA"/>
</dbReference>
<name>A0A9X3WIQ4_9BACI</name>
<feature type="binding site" evidence="4">
    <location>
        <position position="82"/>
    </location>
    <ligand>
        <name>S-adenosyl-L-methionine</name>
        <dbReference type="ChEBI" id="CHEBI:59789"/>
    </ligand>
</feature>
<feature type="binding site" evidence="4">
    <location>
        <position position="156"/>
    </location>
    <ligand>
        <name>Mg(2+)</name>
        <dbReference type="ChEBI" id="CHEBI:18420"/>
    </ligand>
</feature>
<feature type="binding site" evidence="4">
    <location>
        <position position="130"/>
    </location>
    <ligand>
        <name>S-adenosyl-L-methionine</name>
        <dbReference type="ChEBI" id="CHEBI:59789"/>
    </ligand>
</feature>
<dbReference type="GO" id="GO:0008757">
    <property type="term" value="F:S-adenosylmethionine-dependent methyltransferase activity"/>
    <property type="evidence" value="ECO:0007669"/>
    <property type="project" value="TreeGrafter"/>
</dbReference>
<comment type="caution">
    <text evidence="5">The sequence shown here is derived from an EMBL/GenBank/DDBJ whole genome shotgun (WGS) entry which is preliminary data.</text>
</comment>
<dbReference type="EC" id="2.1.1.-" evidence="4"/>
<evidence type="ECO:0000256" key="2">
    <source>
        <dbReference type="ARBA" id="ARBA00022679"/>
    </source>
</evidence>
<feature type="binding site" evidence="4">
    <location>
        <position position="35"/>
    </location>
    <ligand>
        <name>S-adenosyl-L-methionine</name>
        <dbReference type="ChEBI" id="CHEBI:59789"/>
    </ligand>
</feature>
<dbReference type="InterPro" id="IPR029063">
    <property type="entry name" value="SAM-dependent_MTases_sf"/>
</dbReference>
<dbReference type="GO" id="GO:0008171">
    <property type="term" value="F:O-methyltransferase activity"/>
    <property type="evidence" value="ECO:0007669"/>
    <property type="project" value="InterPro"/>
</dbReference>
<feature type="binding site" evidence="4">
    <location>
        <position position="130"/>
    </location>
    <ligand>
        <name>Mg(2+)</name>
        <dbReference type="ChEBI" id="CHEBI:18420"/>
    </ligand>
</feature>
<dbReference type="AlphaFoldDB" id="A0A9X3WIQ4"/>
<proteinExistence type="inferred from homology"/>
<dbReference type="GO" id="GO:0000287">
    <property type="term" value="F:magnesium ion binding"/>
    <property type="evidence" value="ECO:0007669"/>
    <property type="project" value="UniProtKB-UniRule"/>
</dbReference>
<comment type="catalytic activity">
    <reaction evidence="4">
        <text>5-hydroxyuridine(34) in tRNA + S-adenosyl-L-methionine = 5-methoxyuridine(34) in tRNA + S-adenosyl-L-homocysteine + H(+)</text>
        <dbReference type="Rhea" id="RHEA:60524"/>
        <dbReference type="Rhea" id="RHEA-COMP:13381"/>
        <dbReference type="Rhea" id="RHEA-COMP:15591"/>
        <dbReference type="ChEBI" id="CHEBI:15378"/>
        <dbReference type="ChEBI" id="CHEBI:57856"/>
        <dbReference type="ChEBI" id="CHEBI:59789"/>
        <dbReference type="ChEBI" id="CHEBI:136877"/>
        <dbReference type="ChEBI" id="CHEBI:143860"/>
    </reaction>
</comment>
<comment type="subunit">
    <text evidence="4">Homodimer.</text>
</comment>